<dbReference type="AlphaFoldDB" id="A0A328YR86"/>
<organism evidence="2 3">
    <name type="scientific">Paracidovorax anthurii</name>
    <dbReference type="NCBI Taxonomy" id="78229"/>
    <lineage>
        <taxon>Bacteria</taxon>
        <taxon>Pseudomonadati</taxon>
        <taxon>Pseudomonadota</taxon>
        <taxon>Betaproteobacteria</taxon>
        <taxon>Burkholderiales</taxon>
        <taxon>Comamonadaceae</taxon>
        <taxon>Paracidovorax</taxon>
    </lineage>
</organism>
<dbReference type="OrthoDB" id="8812737at2"/>
<sequence>MTRTSAQGALVDMRGFSYALAPYLRKQEWQMERLEGLLVKLQHAIAMAQEERRSADAAFQAQAAHLQRNVHARPDPRAHLQGLAYLADMRRQMDVQDREIEALCDQRVQLQGECLAQQRAIDGLLEHRSDAMQHYVQEALRLAAAEADRDWIGRVCMRSVRSGSAP</sequence>
<accession>A0A328YR86</accession>
<dbReference type="EMBL" id="QLTA01000060">
    <property type="protein sequence ID" value="RAR75904.1"/>
    <property type="molecule type" value="Genomic_DNA"/>
</dbReference>
<evidence type="ECO:0000313" key="3">
    <source>
        <dbReference type="Proteomes" id="UP000248856"/>
    </source>
</evidence>
<proteinExistence type="predicted"/>
<name>A0A328YR86_9BURK</name>
<evidence type="ECO:0008006" key="4">
    <source>
        <dbReference type="Google" id="ProtNLM"/>
    </source>
</evidence>
<keyword evidence="3" id="KW-1185">Reference proteome</keyword>
<evidence type="ECO:0000256" key="1">
    <source>
        <dbReference type="SAM" id="Coils"/>
    </source>
</evidence>
<feature type="coiled-coil region" evidence="1">
    <location>
        <begin position="24"/>
        <end position="58"/>
    </location>
</feature>
<gene>
    <name evidence="2" type="ORF">AX018_106018</name>
</gene>
<dbReference type="RefSeq" id="WP_146749389.1">
    <property type="nucleotide sequence ID" value="NZ_CBCSGC010000042.1"/>
</dbReference>
<keyword evidence="1" id="KW-0175">Coiled coil</keyword>
<protein>
    <recommendedName>
        <fullName evidence="4">Flagellar FliJ protein</fullName>
    </recommendedName>
</protein>
<evidence type="ECO:0000313" key="2">
    <source>
        <dbReference type="EMBL" id="RAR75904.1"/>
    </source>
</evidence>
<comment type="caution">
    <text evidence="2">The sequence shown here is derived from an EMBL/GenBank/DDBJ whole genome shotgun (WGS) entry which is preliminary data.</text>
</comment>
<reference evidence="2 3" key="1">
    <citation type="submission" date="2018-06" db="EMBL/GenBank/DDBJ databases">
        <title>Genomic Encyclopedia of Archaeal and Bacterial Type Strains, Phase II (KMG-II): from individual species to whole genera.</title>
        <authorList>
            <person name="Goeker M."/>
        </authorList>
    </citation>
    <scope>NUCLEOTIDE SEQUENCE [LARGE SCALE GENOMIC DNA]</scope>
    <source>
        <strain evidence="2 3">CFPB 3232</strain>
    </source>
</reference>
<dbReference type="Proteomes" id="UP000248856">
    <property type="component" value="Unassembled WGS sequence"/>
</dbReference>